<gene>
    <name evidence="2" type="ORF">HJG59_011007</name>
</gene>
<feature type="transmembrane region" description="Helical" evidence="1">
    <location>
        <begin position="12"/>
        <end position="30"/>
    </location>
</feature>
<feature type="transmembrane region" description="Helical" evidence="1">
    <location>
        <begin position="51"/>
        <end position="84"/>
    </location>
</feature>
<dbReference type="EMBL" id="JACASF010000006">
    <property type="protein sequence ID" value="KAF6471629.1"/>
    <property type="molecule type" value="Genomic_DNA"/>
</dbReference>
<proteinExistence type="predicted"/>
<keyword evidence="1" id="KW-1133">Transmembrane helix</keyword>
<evidence type="ECO:0000256" key="1">
    <source>
        <dbReference type="SAM" id="Phobius"/>
    </source>
</evidence>
<keyword evidence="1" id="KW-0472">Membrane</keyword>
<keyword evidence="3" id="KW-1185">Reference proteome</keyword>
<name>A0A7J8HIA6_MOLMO</name>
<comment type="caution">
    <text evidence="2">The sequence shown here is derived from an EMBL/GenBank/DDBJ whole genome shotgun (WGS) entry which is preliminary data.</text>
</comment>
<keyword evidence="1" id="KW-0812">Transmembrane</keyword>
<accession>A0A7J8HIA6</accession>
<organism evidence="2 3">
    <name type="scientific">Molossus molossus</name>
    <name type="common">Pallas' mastiff bat</name>
    <name type="synonym">Vespertilio molossus</name>
    <dbReference type="NCBI Taxonomy" id="27622"/>
    <lineage>
        <taxon>Eukaryota</taxon>
        <taxon>Metazoa</taxon>
        <taxon>Chordata</taxon>
        <taxon>Craniata</taxon>
        <taxon>Vertebrata</taxon>
        <taxon>Euteleostomi</taxon>
        <taxon>Mammalia</taxon>
        <taxon>Eutheria</taxon>
        <taxon>Laurasiatheria</taxon>
        <taxon>Chiroptera</taxon>
        <taxon>Yangochiroptera</taxon>
        <taxon>Molossidae</taxon>
        <taxon>Molossus</taxon>
    </lineage>
</organism>
<dbReference type="Proteomes" id="UP000550707">
    <property type="component" value="Unassembled WGS sequence"/>
</dbReference>
<dbReference type="AlphaFoldDB" id="A0A7J8HIA6"/>
<dbReference type="InParanoid" id="A0A7J8HIA6"/>
<reference evidence="2 3" key="1">
    <citation type="journal article" date="2020" name="Nature">
        <title>Six reference-quality genomes reveal evolution of bat adaptations.</title>
        <authorList>
            <person name="Jebb D."/>
            <person name="Huang Z."/>
            <person name="Pippel M."/>
            <person name="Hughes G.M."/>
            <person name="Lavrichenko K."/>
            <person name="Devanna P."/>
            <person name="Winkler S."/>
            <person name="Jermiin L.S."/>
            <person name="Skirmuntt E.C."/>
            <person name="Katzourakis A."/>
            <person name="Burkitt-Gray L."/>
            <person name="Ray D.A."/>
            <person name="Sullivan K.A.M."/>
            <person name="Roscito J.G."/>
            <person name="Kirilenko B.M."/>
            <person name="Davalos L.M."/>
            <person name="Corthals A.P."/>
            <person name="Power M.L."/>
            <person name="Jones G."/>
            <person name="Ransome R.D."/>
            <person name="Dechmann D.K.N."/>
            <person name="Locatelli A.G."/>
            <person name="Puechmaille S.J."/>
            <person name="Fedrigo O."/>
            <person name="Jarvis E.D."/>
            <person name="Hiller M."/>
            <person name="Vernes S.C."/>
            <person name="Myers E.W."/>
            <person name="Teeling E.C."/>
        </authorList>
    </citation>
    <scope>NUCLEOTIDE SEQUENCE [LARGE SCALE GENOMIC DNA]</scope>
    <source>
        <strain evidence="2">MMolMol1</strain>
        <tissue evidence="2">Muscle</tissue>
    </source>
</reference>
<feature type="transmembrane region" description="Helical" evidence="1">
    <location>
        <begin position="155"/>
        <end position="174"/>
    </location>
</feature>
<evidence type="ECO:0000313" key="3">
    <source>
        <dbReference type="Proteomes" id="UP000550707"/>
    </source>
</evidence>
<evidence type="ECO:0000313" key="2">
    <source>
        <dbReference type="EMBL" id="KAF6471629.1"/>
    </source>
</evidence>
<protein>
    <submittedName>
        <fullName evidence="2">Uncharacterized protein</fullName>
    </submittedName>
</protein>
<sequence>MESVSLTVFYGPRKLLFCCFFPSICLCYSCNSSLVLGDGLCSFRSLRRHFLIFYFFFQCPVVFSEPGLLLLSLSLLLVIIYFFATVVNGIFSLVSLSVSSLLVYKYVISFLLLILYSPTLPTLFIKSSTFLMECLLCSMYNFMSSVNNSTFTSSFPIWFPFILSSCLIAVTKTFSTMLNKIGESGHSCLVSVLKKNAFSFCPWV</sequence>